<reference evidence="2 3" key="1">
    <citation type="journal article" date="2014" name="BMC Genomics">
        <title>Genome sequencing of four Aureobasidium pullulans varieties: biotechnological potential, stress tolerance, and description of new species.</title>
        <authorList>
            <person name="Gostin Ar C."/>
            <person name="Ohm R.A."/>
            <person name="Kogej T."/>
            <person name="Sonjak S."/>
            <person name="Turk M."/>
            <person name="Zajc J."/>
            <person name="Zalar P."/>
            <person name="Grube M."/>
            <person name="Sun H."/>
            <person name="Han J."/>
            <person name="Sharma A."/>
            <person name="Chiniquy J."/>
            <person name="Ngan C.Y."/>
            <person name="Lipzen A."/>
            <person name="Barry K."/>
            <person name="Grigoriev I.V."/>
            <person name="Gunde-Cimerman N."/>
        </authorList>
    </citation>
    <scope>NUCLEOTIDE SEQUENCE [LARGE SCALE GENOMIC DNA]</scope>
    <source>
        <strain evidence="2 3">CBS 110374</strain>
    </source>
</reference>
<dbReference type="GeneID" id="63918311"/>
<keyword evidence="3" id="KW-1185">Reference proteome</keyword>
<feature type="region of interest" description="Disordered" evidence="1">
    <location>
        <begin position="1"/>
        <end position="25"/>
    </location>
</feature>
<dbReference type="EMBL" id="KL584838">
    <property type="protein sequence ID" value="KEQ61505.1"/>
    <property type="molecule type" value="Genomic_DNA"/>
</dbReference>
<dbReference type="AlphaFoldDB" id="A0A074VLB7"/>
<feature type="compositionally biased region" description="Polar residues" evidence="1">
    <location>
        <begin position="7"/>
        <end position="25"/>
    </location>
</feature>
<evidence type="ECO:0000256" key="1">
    <source>
        <dbReference type="SAM" id="MobiDB-lite"/>
    </source>
</evidence>
<feature type="region of interest" description="Disordered" evidence="1">
    <location>
        <begin position="135"/>
        <end position="170"/>
    </location>
</feature>
<sequence>MLCERVSISNAPATNPSQGADQQDNLTNVAALTLPSSKSGLEDVALHGQRGGHSRESGLTRQTLTRARSSSTSAAYDEAQNFFESHEIGDQSQNHREGKSQAADSIDAMTRSKALELAIELSASALDIAMRKEQKMAQGRFDAAQTKCPSGRKASKTSRQDARRTEQPRG</sequence>
<gene>
    <name evidence="2" type="ORF">M437DRAFT_67440</name>
</gene>
<evidence type="ECO:0000313" key="2">
    <source>
        <dbReference type="EMBL" id="KEQ61505.1"/>
    </source>
</evidence>
<accession>A0A074VLB7</accession>
<dbReference type="HOGENOM" id="CLU_1570303_0_0_1"/>
<dbReference type="Proteomes" id="UP000030672">
    <property type="component" value="Unassembled WGS sequence"/>
</dbReference>
<feature type="compositionally biased region" description="Basic and acidic residues" evidence="1">
    <location>
        <begin position="84"/>
        <end position="99"/>
    </location>
</feature>
<name>A0A074VLB7_AURM1</name>
<feature type="region of interest" description="Disordered" evidence="1">
    <location>
        <begin position="40"/>
        <end position="105"/>
    </location>
</feature>
<feature type="compositionally biased region" description="Basic and acidic residues" evidence="1">
    <location>
        <begin position="158"/>
        <end position="170"/>
    </location>
</feature>
<feature type="compositionally biased region" description="Low complexity" evidence="1">
    <location>
        <begin position="59"/>
        <end position="75"/>
    </location>
</feature>
<dbReference type="RefSeq" id="XP_040878528.1">
    <property type="nucleotide sequence ID" value="XM_041024938.1"/>
</dbReference>
<protein>
    <submittedName>
        <fullName evidence="2">Uncharacterized protein</fullName>
    </submittedName>
</protein>
<organism evidence="2 3">
    <name type="scientific">Aureobasidium melanogenum (strain CBS 110374)</name>
    <name type="common">Aureobasidium pullulans var. melanogenum</name>
    <dbReference type="NCBI Taxonomy" id="1043003"/>
    <lineage>
        <taxon>Eukaryota</taxon>
        <taxon>Fungi</taxon>
        <taxon>Dikarya</taxon>
        <taxon>Ascomycota</taxon>
        <taxon>Pezizomycotina</taxon>
        <taxon>Dothideomycetes</taxon>
        <taxon>Dothideomycetidae</taxon>
        <taxon>Dothideales</taxon>
        <taxon>Saccotheciaceae</taxon>
        <taxon>Aureobasidium</taxon>
    </lineage>
</organism>
<evidence type="ECO:0000313" key="3">
    <source>
        <dbReference type="Proteomes" id="UP000030672"/>
    </source>
</evidence>
<proteinExistence type="predicted"/>